<evidence type="ECO:0000256" key="1">
    <source>
        <dbReference type="ARBA" id="ARBA00007764"/>
    </source>
</evidence>
<proteinExistence type="inferred from homology"/>
<dbReference type="GeneTree" id="ENSGT00940000157260"/>
<dbReference type="InterPro" id="IPR051033">
    <property type="entry name" value="SH3BGR"/>
</dbReference>
<reference evidence="2" key="5">
    <citation type="submission" date="2025-09" db="UniProtKB">
        <authorList>
            <consortium name="Ensembl"/>
        </authorList>
    </citation>
    <scope>IDENTIFICATION</scope>
</reference>
<dbReference type="Ensembl" id="ENSCMIT00000010791.1">
    <property type="protein sequence ID" value="ENSCMIP00000010518.1"/>
    <property type="gene ID" value="ENSCMIG00000005543.1"/>
</dbReference>
<dbReference type="AlphaFoldDB" id="A0A4W3H1D1"/>
<keyword evidence="3" id="KW-1185">Reference proteome</keyword>
<dbReference type="OMA" id="QAEMMRI"/>
<name>A0A4W3H1D1_CALMI</name>
<dbReference type="SUPFAM" id="SSF52833">
    <property type="entry name" value="Thioredoxin-like"/>
    <property type="match status" value="1"/>
</dbReference>
<dbReference type="InterPro" id="IPR036249">
    <property type="entry name" value="Thioredoxin-like_sf"/>
</dbReference>
<dbReference type="InParanoid" id="A0A4W3H1D1"/>
<sequence>MSRVQVYVSYITGSRQIKSRQSEVERVLDVKKIRYDCVDISASETLLEEMRTRTGNPKALPPQIFNDDVYCGDYQNFQDAVENEELNQFLRQKEMRNLNEAQMKHIDVN</sequence>
<dbReference type="PROSITE" id="PS51354">
    <property type="entry name" value="GLUTAREDOXIN_2"/>
    <property type="match status" value="1"/>
</dbReference>
<comment type="similarity">
    <text evidence="1">Belongs to the SH3BGR family.</text>
</comment>
<dbReference type="Proteomes" id="UP000314986">
    <property type="component" value="Unassembled WGS sequence"/>
</dbReference>
<dbReference type="InterPro" id="IPR006993">
    <property type="entry name" value="Glut_rich_SH3-bd"/>
</dbReference>
<dbReference type="PANTHER" id="PTHR12232">
    <property type="entry name" value="SH3 DOMAIN-BINDING GLUTAMIC ACID-RICH-LIKE PROTEIN"/>
    <property type="match status" value="1"/>
</dbReference>
<reference evidence="3" key="1">
    <citation type="journal article" date="2006" name="Science">
        <title>Ancient noncoding elements conserved in the human genome.</title>
        <authorList>
            <person name="Venkatesh B."/>
            <person name="Kirkness E.F."/>
            <person name="Loh Y.H."/>
            <person name="Halpern A.L."/>
            <person name="Lee A.P."/>
            <person name="Johnson J."/>
            <person name="Dandona N."/>
            <person name="Viswanathan L.D."/>
            <person name="Tay A."/>
            <person name="Venter J.C."/>
            <person name="Strausberg R.L."/>
            <person name="Brenner S."/>
        </authorList>
    </citation>
    <scope>NUCLEOTIDE SEQUENCE [LARGE SCALE GENOMIC DNA]</scope>
</reference>
<dbReference type="PANTHER" id="PTHR12232:SF6">
    <property type="entry name" value="SH3 DOMAIN-BINDING GLUTAMIC ACID-RICH-LIKE PROTEIN 3"/>
    <property type="match status" value="1"/>
</dbReference>
<reference evidence="2" key="4">
    <citation type="submission" date="2025-08" db="UniProtKB">
        <authorList>
            <consortium name="Ensembl"/>
        </authorList>
    </citation>
    <scope>IDENTIFICATION</scope>
</reference>
<dbReference type="RefSeq" id="XP_007909932.1">
    <property type="nucleotide sequence ID" value="XM_007911741.1"/>
</dbReference>
<dbReference type="GeneID" id="103190846"/>
<evidence type="ECO:0000313" key="2">
    <source>
        <dbReference type="Ensembl" id="ENSCMIP00000010518.1"/>
    </source>
</evidence>
<dbReference type="KEGG" id="cmk:103190846"/>
<gene>
    <name evidence="2" type="primary">LOC103190846</name>
</gene>
<organism evidence="2 3">
    <name type="scientific">Callorhinchus milii</name>
    <name type="common">Ghost shark</name>
    <dbReference type="NCBI Taxonomy" id="7868"/>
    <lineage>
        <taxon>Eukaryota</taxon>
        <taxon>Metazoa</taxon>
        <taxon>Chordata</taxon>
        <taxon>Craniata</taxon>
        <taxon>Vertebrata</taxon>
        <taxon>Chondrichthyes</taxon>
        <taxon>Holocephali</taxon>
        <taxon>Chimaeriformes</taxon>
        <taxon>Callorhinchidae</taxon>
        <taxon>Callorhinchus</taxon>
    </lineage>
</organism>
<accession>A0A4W3H1D1</accession>
<evidence type="ECO:0000313" key="3">
    <source>
        <dbReference type="Proteomes" id="UP000314986"/>
    </source>
</evidence>
<dbReference type="Pfam" id="PF04908">
    <property type="entry name" value="SH3BGR"/>
    <property type="match status" value="1"/>
</dbReference>
<dbReference type="Gene3D" id="3.40.30.10">
    <property type="entry name" value="Glutaredoxin"/>
    <property type="match status" value="1"/>
</dbReference>
<reference evidence="3" key="3">
    <citation type="journal article" date="2014" name="Nature">
        <title>Elephant shark genome provides unique insights into gnathostome evolution.</title>
        <authorList>
            <consortium name="International Elephant Shark Genome Sequencing Consortium"/>
            <person name="Venkatesh B."/>
            <person name="Lee A.P."/>
            <person name="Ravi V."/>
            <person name="Maurya A.K."/>
            <person name="Lian M.M."/>
            <person name="Swann J.B."/>
            <person name="Ohta Y."/>
            <person name="Flajnik M.F."/>
            <person name="Sutoh Y."/>
            <person name="Kasahara M."/>
            <person name="Hoon S."/>
            <person name="Gangu V."/>
            <person name="Roy S.W."/>
            <person name="Irimia M."/>
            <person name="Korzh V."/>
            <person name="Kondrychyn I."/>
            <person name="Lim Z.W."/>
            <person name="Tay B.H."/>
            <person name="Tohari S."/>
            <person name="Kong K.W."/>
            <person name="Ho S."/>
            <person name="Lorente-Galdos B."/>
            <person name="Quilez J."/>
            <person name="Marques-Bonet T."/>
            <person name="Raney B.J."/>
            <person name="Ingham P.W."/>
            <person name="Tay A."/>
            <person name="Hillier L.W."/>
            <person name="Minx P."/>
            <person name="Boehm T."/>
            <person name="Wilson R.K."/>
            <person name="Brenner S."/>
            <person name="Warren W.C."/>
        </authorList>
    </citation>
    <scope>NUCLEOTIDE SEQUENCE [LARGE SCALE GENOMIC DNA]</scope>
</reference>
<dbReference type="GO" id="GO:0005737">
    <property type="term" value="C:cytoplasm"/>
    <property type="evidence" value="ECO:0007669"/>
    <property type="project" value="TreeGrafter"/>
</dbReference>
<reference evidence="3" key="2">
    <citation type="journal article" date="2007" name="PLoS Biol.">
        <title>Survey sequencing and comparative analysis of the elephant shark (Callorhinchus milii) genome.</title>
        <authorList>
            <person name="Venkatesh B."/>
            <person name="Kirkness E.F."/>
            <person name="Loh Y.H."/>
            <person name="Halpern A.L."/>
            <person name="Lee A.P."/>
            <person name="Johnson J."/>
            <person name="Dandona N."/>
            <person name="Viswanathan L.D."/>
            <person name="Tay A."/>
            <person name="Venter J.C."/>
            <person name="Strausberg R.L."/>
            <person name="Brenner S."/>
        </authorList>
    </citation>
    <scope>NUCLEOTIDE SEQUENCE [LARGE SCALE GENOMIC DNA]</scope>
</reference>
<protein>
    <submittedName>
        <fullName evidence="2">SH3 domain-binding glutamic acid-rich-like protein 3</fullName>
    </submittedName>
</protein>
<dbReference type="OrthoDB" id="9932926at2759"/>